<reference evidence="1 2" key="1">
    <citation type="submission" date="2015-10" db="EMBL/GenBank/DDBJ databases">
        <title>Genome analyses suggest a sexual origin of heterokaryosis in a supposedly ancient asexual fungus.</title>
        <authorList>
            <person name="Ropars J."/>
            <person name="Sedzielewska K."/>
            <person name="Noel J."/>
            <person name="Charron P."/>
            <person name="Farinelli L."/>
            <person name="Marton T."/>
            <person name="Kruger M."/>
            <person name="Pelin A."/>
            <person name="Brachmann A."/>
            <person name="Corradi N."/>
        </authorList>
    </citation>
    <scope>NUCLEOTIDE SEQUENCE [LARGE SCALE GENOMIC DNA]</scope>
    <source>
        <strain evidence="1 2">A4</strain>
    </source>
</reference>
<accession>A0A2I1H4X6</accession>
<proteinExistence type="predicted"/>
<dbReference type="EMBL" id="LLXI01001493">
    <property type="protein sequence ID" value="PKY53935.1"/>
    <property type="molecule type" value="Genomic_DNA"/>
</dbReference>
<gene>
    <name evidence="1" type="ORF">RhiirA4_472439</name>
</gene>
<evidence type="ECO:0000313" key="1">
    <source>
        <dbReference type="EMBL" id="PKY53935.1"/>
    </source>
</evidence>
<dbReference type="Proteomes" id="UP000234323">
    <property type="component" value="Unassembled WGS sequence"/>
</dbReference>
<organism evidence="1 2">
    <name type="scientific">Rhizophagus irregularis</name>
    <dbReference type="NCBI Taxonomy" id="588596"/>
    <lineage>
        <taxon>Eukaryota</taxon>
        <taxon>Fungi</taxon>
        <taxon>Fungi incertae sedis</taxon>
        <taxon>Mucoromycota</taxon>
        <taxon>Glomeromycotina</taxon>
        <taxon>Glomeromycetes</taxon>
        <taxon>Glomerales</taxon>
        <taxon>Glomeraceae</taxon>
        <taxon>Rhizophagus</taxon>
    </lineage>
</organism>
<evidence type="ECO:0000313" key="2">
    <source>
        <dbReference type="Proteomes" id="UP000234323"/>
    </source>
</evidence>
<dbReference type="AlphaFoldDB" id="A0A2I1H4X6"/>
<protein>
    <submittedName>
        <fullName evidence="1">Uncharacterized protein</fullName>
    </submittedName>
</protein>
<keyword evidence="2" id="KW-1185">Reference proteome</keyword>
<name>A0A2I1H4X6_9GLOM</name>
<comment type="caution">
    <text evidence="1">The sequence shown here is derived from an EMBL/GenBank/DDBJ whole genome shotgun (WGS) entry which is preliminary data.</text>
</comment>
<sequence length="119" mass="14340">MEHYQQEEFLVWKLRSSTWKTWKLANGITKKQFKLYRQRRTPPMSPSRRRSARHFRSCEHRNSFTNHLRDYDNRADLMFIILSSSNFLHSGPFFHHIDNSLTIDSNIFAVSVRHVPFCV</sequence>